<evidence type="ECO:0008006" key="3">
    <source>
        <dbReference type="Google" id="ProtNLM"/>
    </source>
</evidence>
<dbReference type="SUPFAM" id="SSF160419">
    <property type="entry name" value="YdfO-like"/>
    <property type="match status" value="1"/>
</dbReference>
<comment type="caution">
    <text evidence="1">The sequence shown here is derived from an EMBL/GenBank/DDBJ whole genome shotgun (WGS) entry which is preliminary data.</text>
</comment>
<dbReference type="RefSeq" id="WP_202689958.1">
    <property type="nucleotide sequence ID" value="NZ_JAESVN010000011.1"/>
</dbReference>
<sequence length="133" mass="14331">MDADQIALAETCLQAAHDGSLGFPQILGRLIAAGFEGYSVDYRQNLQTFFLPSGEATTHAMIGPGQNVAERFDPVAIEGLVRWAQSGAPDYSYAAFSQRAAQAGCAGYLVSFPGRRVLYFGRSAETHVEHFPS</sequence>
<gene>
    <name evidence="1" type="ORF">JL811_17265</name>
</gene>
<dbReference type="InterPro" id="IPR036696">
    <property type="entry name" value="YdfO-like_sf"/>
</dbReference>
<protein>
    <recommendedName>
        <fullName evidence="3">DUF1398 domain-containing protein</fullName>
    </recommendedName>
</protein>
<organism evidence="1 2">
    <name type="scientific">Szabonella alba</name>
    <dbReference type="NCBI Taxonomy" id="2804194"/>
    <lineage>
        <taxon>Bacteria</taxon>
        <taxon>Pseudomonadati</taxon>
        <taxon>Pseudomonadota</taxon>
        <taxon>Alphaproteobacteria</taxon>
        <taxon>Rhodobacterales</taxon>
        <taxon>Paracoccaceae</taxon>
        <taxon>Szabonella</taxon>
    </lineage>
</organism>
<evidence type="ECO:0000313" key="1">
    <source>
        <dbReference type="EMBL" id="MBL4918976.1"/>
    </source>
</evidence>
<accession>A0A8K0Y1L1</accession>
<dbReference type="Proteomes" id="UP000648908">
    <property type="component" value="Unassembled WGS sequence"/>
</dbReference>
<name>A0A8K0Y1L1_9RHOB</name>
<reference evidence="1" key="1">
    <citation type="submission" date="2021-01" db="EMBL/GenBank/DDBJ databases">
        <title>Tabrizicola alba sp. nov. a motile alkaliphilic bacterium isolated from a soda lake.</title>
        <authorList>
            <person name="Szuroczki S."/>
            <person name="Abbaszade G."/>
            <person name="Schumann P."/>
            <person name="Toth E."/>
        </authorList>
    </citation>
    <scope>NUCLEOTIDE SEQUENCE</scope>
    <source>
        <strain evidence="1">DMG-N-6</strain>
    </source>
</reference>
<dbReference type="AlphaFoldDB" id="A0A8K0Y1L1"/>
<evidence type="ECO:0000313" key="2">
    <source>
        <dbReference type="Proteomes" id="UP000648908"/>
    </source>
</evidence>
<keyword evidence="2" id="KW-1185">Reference proteome</keyword>
<dbReference type="EMBL" id="JAESVN010000011">
    <property type="protein sequence ID" value="MBL4918976.1"/>
    <property type="molecule type" value="Genomic_DNA"/>
</dbReference>
<proteinExistence type="predicted"/>